<reference evidence="3" key="2">
    <citation type="submission" date="2021-02" db="EMBL/GenBank/DDBJ databases">
        <title>Aspergillus chevalieri M1 genome sequence.</title>
        <authorList>
            <person name="Kadooka C."/>
            <person name="Mori K."/>
            <person name="Futagami T."/>
        </authorList>
    </citation>
    <scope>NUCLEOTIDE SEQUENCE</scope>
    <source>
        <strain evidence="3">M1</strain>
    </source>
</reference>
<feature type="transmembrane region" description="Helical" evidence="2">
    <location>
        <begin position="19"/>
        <end position="40"/>
    </location>
</feature>
<name>A0A7R7VH62_ASPCH</name>
<reference evidence="3" key="1">
    <citation type="submission" date="2021-01" db="EMBL/GenBank/DDBJ databases">
        <authorList>
            <consortium name="Aspergillus chevalieri M1 genome sequencing consortium"/>
            <person name="Kazuki M."/>
            <person name="Futagami T."/>
        </authorList>
    </citation>
    <scope>NUCLEOTIDE SEQUENCE</scope>
    <source>
        <strain evidence="3">M1</strain>
    </source>
</reference>
<accession>A0A7R7VH62</accession>
<dbReference type="GeneID" id="66979017"/>
<feature type="region of interest" description="Disordered" evidence="1">
    <location>
        <begin position="81"/>
        <end position="113"/>
    </location>
</feature>
<keyword evidence="2" id="KW-1133">Transmembrane helix</keyword>
<organism evidence="3 4">
    <name type="scientific">Aspergillus chevalieri</name>
    <name type="common">Eurotium chevalieri</name>
    <dbReference type="NCBI Taxonomy" id="182096"/>
    <lineage>
        <taxon>Eukaryota</taxon>
        <taxon>Fungi</taxon>
        <taxon>Dikarya</taxon>
        <taxon>Ascomycota</taxon>
        <taxon>Pezizomycotina</taxon>
        <taxon>Eurotiomycetes</taxon>
        <taxon>Eurotiomycetidae</taxon>
        <taxon>Eurotiales</taxon>
        <taxon>Aspergillaceae</taxon>
        <taxon>Aspergillus</taxon>
        <taxon>Aspergillus subgen. Aspergillus</taxon>
    </lineage>
</organism>
<protein>
    <submittedName>
        <fullName evidence="3">Uncharacterized protein</fullName>
    </submittedName>
</protein>
<evidence type="ECO:0000256" key="1">
    <source>
        <dbReference type="SAM" id="MobiDB-lite"/>
    </source>
</evidence>
<dbReference type="KEGG" id="ache:ACHE_20116A"/>
<proteinExistence type="predicted"/>
<dbReference type="RefSeq" id="XP_043133180.1">
    <property type="nucleotide sequence ID" value="XM_043284382.1"/>
</dbReference>
<gene>
    <name evidence="3" type="ORF">ACHE_20116A</name>
</gene>
<evidence type="ECO:0000256" key="2">
    <source>
        <dbReference type="SAM" id="Phobius"/>
    </source>
</evidence>
<dbReference type="Proteomes" id="UP000637239">
    <property type="component" value="Chromosome 2"/>
</dbReference>
<keyword evidence="2" id="KW-0472">Membrane</keyword>
<evidence type="ECO:0000313" key="3">
    <source>
        <dbReference type="EMBL" id="BCR84658.1"/>
    </source>
</evidence>
<dbReference type="AlphaFoldDB" id="A0A7R7VH62"/>
<evidence type="ECO:0000313" key="4">
    <source>
        <dbReference type="Proteomes" id="UP000637239"/>
    </source>
</evidence>
<feature type="transmembrane region" description="Helical" evidence="2">
    <location>
        <begin position="47"/>
        <end position="65"/>
    </location>
</feature>
<keyword evidence="4" id="KW-1185">Reference proteome</keyword>
<sequence>MHTSLGSIHVSNMTTGIRPYKYCLSLSFFTFYFSFVDALFSRSFDHFLCLINFTFTIVLSLFSSFDSNIEIDILDKNTPESYKARDTQKPGQPRPDKKKKKEKETTKKGGKQK</sequence>
<keyword evidence="2" id="KW-0812">Transmembrane</keyword>
<dbReference type="EMBL" id="AP024417">
    <property type="protein sequence ID" value="BCR84658.1"/>
    <property type="molecule type" value="Genomic_DNA"/>
</dbReference>